<keyword evidence="8" id="KW-0407">Ion channel</keyword>
<feature type="transmembrane region" description="Helical" evidence="9">
    <location>
        <begin position="139"/>
        <end position="158"/>
    </location>
</feature>
<keyword evidence="7 9" id="KW-0472">Membrane</keyword>
<evidence type="ECO:0000256" key="5">
    <source>
        <dbReference type="ARBA" id="ARBA00022989"/>
    </source>
</evidence>
<feature type="transmembrane region" description="Helical" evidence="9">
    <location>
        <begin position="85"/>
        <end position="103"/>
    </location>
</feature>
<sequence>MGSTVITIPADGELACPKNIQDKDERQKFSIFGIISNRTLRVLDQKSKQDMRKLLHSIKVGVALVLVSLLYLLDPLYEQVGENAMWAIMTVVVIFEFYAGATLSKGLNRGFGTILGGVLGCSAATFAQEVCRMGKGNAVIIGSSVFVISASATYFRLVPSIKKRYDYGVMIFILTFNLVIVSGLRAEKVLELARDRLSTIGMGFAVCIFISLLVFPTWASDELHDSTAHKFQLLADSIEGCLENYFRLDKEIMKDDQPRSISSRCKSVLHSRSKDETLANFAKWEPWHGKFGLNYPWTKYLQVGELLRELAAIVISLKGCLQSPRQPSPSLRQSIEEPSEAVGLTLAWILRELGESLVKMRRCNREAVIVPKLKSMRLEMSSIVSTFKFGPIENVDGLAIASFVFLLAEMVEKVEELGKEIEELGELAGFHTK</sequence>
<dbReference type="PANTHER" id="PTHR31086">
    <property type="entry name" value="ALUMINUM-ACTIVATED MALATE TRANSPORTER 10"/>
    <property type="match status" value="1"/>
</dbReference>
<keyword evidence="3" id="KW-0813">Transport</keyword>
<evidence type="ECO:0000313" key="10">
    <source>
        <dbReference type="EMBL" id="RXH84212.1"/>
    </source>
</evidence>
<keyword evidence="4 9" id="KW-0812">Transmembrane</keyword>
<dbReference type="InterPro" id="IPR020966">
    <property type="entry name" value="ALMT"/>
</dbReference>
<keyword evidence="11" id="KW-1185">Reference proteome</keyword>
<evidence type="ECO:0000256" key="2">
    <source>
        <dbReference type="ARBA" id="ARBA00007079"/>
    </source>
</evidence>
<dbReference type="Proteomes" id="UP000290289">
    <property type="component" value="Chromosome 11"/>
</dbReference>
<evidence type="ECO:0000256" key="9">
    <source>
        <dbReference type="SAM" id="Phobius"/>
    </source>
</evidence>
<proteinExistence type="inferred from homology"/>
<comment type="caution">
    <text evidence="10">The sequence shown here is derived from an EMBL/GenBank/DDBJ whole genome shotgun (WGS) entry which is preliminary data.</text>
</comment>
<evidence type="ECO:0000256" key="1">
    <source>
        <dbReference type="ARBA" id="ARBA00004141"/>
    </source>
</evidence>
<dbReference type="GO" id="GO:0034220">
    <property type="term" value="P:monoatomic ion transmembrane transport"/>
    <property type="evidence" value="ECO:0007669"/>
    <property type="project" value="UniProtKB-KW"/>
</dbReference>
<dbReference type="AlphaFoldDB" id="A0A498IQG7"/>
<comment type="similarity">
    <text evidence="2">Belongs to the aromatic acid exporter (TC 2.A.85) family.</text>
</comment>
<keyword evidence="5 9" id="KW-1133">Transmembrane helix</keyword>
<dbReference type="GO" id="GO:0015743">
    <property type="term" value="P:malate transport"/>
    <property type="evidence" value="ECO:0007669"/>
    <property type="project" value="InterPro"/>
</dbReference>
<evidence type="ECO:0008006" key="12">
    <source>
        <dbReference type="Google" id="ProtNLM"/>
    </source>
</evidence>
<evidence type="ECO:0000256" key="4">
    <source>
        <dbReference type="ARBA" id="ARBA00022692"/>
    </source>
</evidence>
<dbReference type="Pfam" id="PF11744">
    <property type="entry name" value="ALMT"/>
    <property type="match status" value="1"/>
</dbReference>
<comment type="subcellular location">
    <subcellularLocation>
        <location evidence="1">Membrane</location>
        <topology evidence="1">Multi-pass membrane protein</topology>
    </subcellularLocation>
</comment>
<organism evidence="10 11">
    <name type="scientific">Malus domestica</name>
    <name type="common">Apple</name>
    <name type="synonym">Pyrus malus</name>
    <dbReference type="NCBI Taxonomy" id="3750"/>
    <lineage>
        <taxon>Eukaryota</taxon>
        <taxon>Viridiplantae</taxon>
        <taxon>Streptophyta</taxon>
        <taxon>Embryophyta</taxon>
        <taxon>Tracheophyta</taxon>
        <taxon>Spermatophyta</taxon>
        <taxon>Magnoliopsida</taxon>
        <taxon>eudicotyledons</taxon>
        <taxon>Gunneridae</taxon>
        <taxon>Pentapetalae</taxon>
        <taxon>rosids</taxon>
        <taxon>fabids</taxon>
        <taxon>Rosales</taxon>
        <taxon>Rosaceae</taxon>
        <taxon>Amygdaloideae</taxon>
        <taxon>Maleae</taxon>
        <taxon>Malus</taxon>
    </lineage>
</organism>
<reference evidence="10 11" key="1">
    <citation type="submission" date="2018-10" db="EMBL/GenBank/DDBJ databases">
        <title>A high-quality apple genome assembly.</title>
        <authorList>
            <person name="Hu J."/>
        </authorList>
    </citation>
    <scope>NUCLEOTIDE SEQUENCE [LARGE SCALE GENOMIC DNA]</scope>
    <source>
        <strain evidence="11">cv. HFTH1</strain>
        <tissue evidence="10">Young leaf</tissue>
    </source>
</reference>
<feature type="transmembrane region" description="Helical" evidence="9">
    <location>
        <begin position="54"/>
        <end position="73"/>
    </location>
</feature>
<name>A0A498IQG7_MALDO</name>
<dbReference type="GO" id="GO:0016020">
    <property type="term" value="C:membrane"/>
    <property type="evidence" value="ECO:0007669"/>
    <property type="project" value="UniProtKB-SubCell"/>
</dbReference>
<accession>A0A498IQG7</accession>
<dbReference type="EMBL" id="RDQH01000337">
    <property type="protein sequence ID" value="RXH84212.1"/>
    <property type="molecule type" value="Genomic_DNA"/>
</dbReference>
<evidence type="ECO:0000256" key="7">
    <source>
        <dbReference type="ARBA" id="ARBA00023136"/>
    </source>
</evidence>
<gene>
    <name evidence="10" type="ORF">DVH24_027111</name>
</gene>
<evidence type="ECO:0000256" key="3">
    <source>
        <dbReference type="ARBA" id="ARBA00022448"/>
    </source>
</evidence>
<evidence type="ECO:0000256" key="6">
    <source>
        <dbReference type="ARBA" id="ARBA00023065"/>
    </source>
</evidence>
<dbReference type="STRING" id="3750.A0A498IQG7"/>
<feature type="transmembrane region" description="Helical" evidence="9">
    <location>
        <begin position="196"/>
        <end position="215"/>
    </location>
</feature>
<keyword evidence="6" id="KW-0406">Ion transport</keyword>
<evidence type="ECO:0000256" key="8">
    <source>
        <dbReference type="ARBA" id="ARBA00023303"/>
    </source>
</evidence>
<protein>
    <recommendedName>
        <fullName evidence="12">Aluminum-activated malate transporter</fullName>
    </recommendedName>
</protein>
<evidence type="ECO:0000313" key="11">
    <source>
        <dbReference type="Proteomes" id="UP000290289"/>
    </source>
</evidence>
<feature type="transmembrane region" description="Helical" evidence="9">
    <location>
        <begin position="165"/>
        <end position="184"/>
    </location>
</feature>